<dbReference type="eggNOG" id="COG1309">
    <property type="taxonomic scope" value="Bacteria"/>
</dbReference>
<dbReference type="InterPro" id="IPR041347">
    <property type="entry name" value="MftR_C"/>
</dbReference>
<dbReference type="STRING" id="208439.AJAP_16805"/>
<dbReference type="Proteomes" id="UP000028492">
    <property type="component" value="Chromosome"/>
</dbReference>
<evidence type="ECO:0000256" key="3">
    <source>
        <dbReference type="ARBA" id="ARBA00023163"/>
    </source>
</evidence>
<dbReference type="PANTHER" id="PTHR30055">
    <property type="entry name" value="HTH-TYPE TRANSCRIPTIONAL REGULATOR RUTR"/>
    <property type="match status" value="1"/>
</dbReference>
<feature type="domain" description="HTH tetR-type" evidence="5">
    <location>
        <begin position="39"/>
        <end position="99"/>
    </location>
</feature>
<keyword evidence="2 4" id="KW-0238">DNA-binding</keyword>
<keyword evidence="3" id="KW-0804">Transcription</keyword>
<keyword evidence="7" id="KW-1185">Reference proteome</keyword>
<proteinExistence type="predicted"/>
<keyword evidence="1" id="KW-0805">Transcription regulation</keyword>
<dbReference type="Gene3D" id="1.10.357.10">
    <property type="entry name" value="Tetracycline Repressor, domain 2"/>
    <property type="match status" value="1"/>
</dbReference>
<dbReference type="PROSITE" id="PS50977">
    <property type="entry name" value="HTH_TETR_2"/>
    <property type="match status" value="1"/>
</dbReference>
<dbReference type="EMBL" id="CP008953">
    <property type="protein sequence ID" value="AIG76229.1"/>
    <property type="molecule type" value="Genomic_DNA"/>
</dbReference>
<name>A0A075UUW4_9PSEU</name>
<sequence>MSEKCGLRINLRAPQLFLTLDAVTSHPAAPLGLRERKKRAARRAMGEAALRLAMEKGVEQVRVEDIANAVGVSPRTFNNYFSSKEEAICSFIVERQELLREALRERPSEETLWEAVGTATLEAYGSLGEPNRDAVELARSLLLHPSMQGEFLKAHAKVEQVLADAILERAGAGPENALNARLMAAIVESAVKTAFFSWLINEGTGRFLETLEVLLHEAAAGVPSLTGPEPVKKPNKQ</sequence>
<protein>
    <submittedName>
        <fullName evidence="6">TetR family transcriptional regulator</fullName>
    </submittedName>
</protein>
<dbReference type="KEGG" id="aja:AJAP_16805"/>
<dbReference type="SUPFAM" id="SSF46689">
    <property type="entry name" value="Homeodomain-like"/>
    <property type="match status" value="1"/>
</dbReference>
<evidence type="ECO:0000256" key="2">
    <source>
        <dbReference type="ARBA" id="ARBA00023125"/>
    </source>
</evidence>
<accession>A0A075UUW4</accession>
<evidence type="ECO:0000256" key="4">
    <source>
        <dbReference type="PROSITE-ProRule" id="PRU00335"/>
    </source>
</evidence>
<gene>
    <name evidence="6" type="ORF">AJAP_16805</name>
</gene>
<dbReference type="InterPro" id="IPR050109">
    <property type="entry name" value="HTH-type_TetR-like_transc_reg"/>
</dbReference>
<evidence type="ECO:0000313" key="6">
    <source>
        <dbReference type="EMBL" id="AIG76229.1"/>
    </source>
</evidence>
<feature type="DNA-binding region" description="H-T-H motif" evidence="4">
    <location>
        <begin position="62"/>
        <end position="81"/>
    </location>
</feature>
<dbReference type="GO" id="GO:0003700">
    <property type="term" value="F:DNA-binding transcription factor activity"/>
    <property type="evidence" value="ECO:0007669"/>
    <property type="project" value="TreeGrafter"/>
</dbReference>
<dbReference type="Pfam" id="PF00440">
    <property type="entry name" value="TetR_N"/>
    <property type="match status" value="1"/>
</dbReference>
<evidence type="ECO:0000259" key="5">
    <source>
        <dbReference type="PROSITE" id="PS50977"/>
    </source>
</evidence>
<dbReference type="AlphaFoldDB" id="A0A075UUW4"/>
<reference evidence="6 7" key="1">
    <citation type="journal article" date="2014" name="J. Biotechnol.">
        <title>Complete genome sequence of the actinobacterium Amycolatopsis japonica MG417-CF17(T) (=DSM 44213T) producing (S,S)-N,N'-ethylenediaminedisuccinic acid.</title>
        <authorList>
            <person name="Stegmann E."/>
            <person name="Albersmeier A."/>
            <person name="Spohn M."/>
            <person name="Gert H."/>
            <person name="Weber T."/>
            <person name="Wohlleben W."/>
            <person name="Kalinowski J."/>
            <person name="Ruckert C."/>
        </authorList>
    </citation>
    <scope>NUCLEOTIDE SEQUENCE [LARGE SCALE GENOMIC DNA]</scope>
    <source>
        <strain evidence="7">MG417-CF17 (DSM 44213)</strain>
    </source>
</reference>
<dbReference type="InterPro" id="IPR001647">
    <property type="entry name" value="HTH_TetR"/>
</dbReference>
<evidence type="ECO:0000256" key="1">
    <source>
        <dbReference type="ARBA" id="ARBA00023015"/>
    </source>
</evidence>
<dbReference type="PANTHER" id="PTHR30055:SF238">
    <property type="entry name" value="MYCOFACTOCIN BIOSYNTHESIS TRANSCRIPTIONAL REGULATOR MFTR-RELATED"/>
    <property type="match status" value="1"/>
</dbReference>
<evidence type="ECO:0000313" key="7">
    <source>
        <dbReference type="Proteomes" id="UP000028492"/>
    </source>
</evidence>
<dbReference type="HOGENOM" id="CLU_069356_2_3_11"/>
<dbReference type="InterPro" id="IPR009057">
    <property type="entry name" value="Homeodomain-like_sf"/>
</dbReference>
<organism evidence="6 7">
    <name type="scientific">Amycolatopsis japonica</name>
    <dbReference type="NCBI Taxonomy" id="208439"/>
    <lineage>
        <taxon>Bacteria</taxon>
        <taxon>Bacillati</taxon>
        <taxon>Actinomycetota</taxon>
        <taxon>Actinomycetes</taxon>
        <taxon>Pseudonocardiales</taxon>
        <taxon>Pseudonocardiaceae</taxon>
        <taxon>Amycolatopsis</taxon>
        <taxon>Amycolatopsis japonica group</taxon>
    </lineage>
</organism>
<dbReference type="GO" id="GO:0000976">
    <property type="term" value="F:transcription cis-regulatory region binding"/>
    <property type="evidence" value="ECO:0007669"/>
    <property type="project" value="TreeGrafter"/>
</dbReference>
<dbReference type="Pfam" id="PF17754">
    <property type="entry name" value="TetR_C_14"/>
    <property type="match status" value="1"/>
</dbReference>